<evidence type="ECO:0000256" key="1">
    <source>
        <dbReference type="ARBA" id="ARBA00022485"/>
    </source>
</evidence>
<evidence type="ECO:0000259" key="7">
    <source>
        <dbReference type="PROSITE" id="PS51379"/>
    </source>
</evidence>
<dbReference type="SUPFAM" id="SSF46548">
    <property type="entry name" value="alpha-helical ferredoxin"/>
    <property type="match status" value="1"/>
</dbReference>
<dbReference type="PROSITE" id="PS00198">
    <property type="entry name" value="4FE4S_FER_1"/>
    <property type="match status" value="2"/>
</dbReference>
<comment type="function">
    <text evidence="6">Component of a complex that catalyzes the oxidation of glycolate to glyoxylate.</text>
</comment>
<proteinExistence type="predicted"/>
<sequence>MNDQDNCKELEQETVKCSRCGNCRSICPVFLAENKENTTPRSKARMIEAVLNGELELTPGMQARFDKCLLCMACKTNCGSHVRTDELILKARTKLVKRNGLNPIKKAAFTGLRYRKLFDLGLRTGALFQSLIFKELPDGRGRVARIPIPGSGLNIRRVIPNLTFRPLRTRLPYFNKAQTPKSKGRVLFFTGCTLNYIYPQAGEAVVRILTRNGWDVIIPEEQCCCGTPAFTSGDSETGKFLAEQNIRSFSKENCDHIVTACSSCGEALLSEYGHLLHDSSLVDDWHELSSKVQDISQFVVQHCDLKRFGQLPLEITYHDACHLVRGMNVSSQPRQIFKAIPGLKFVEMKDADRCCGAGGTFSAVYYELSRKINDKKLDNIEATDMKYVVVGCSSCRMHITDGLSQRNSPIQVLHTAEIIDMAYAAGEKEGK</sequence>
<dbReference type="PANTHER" id="PTHR32479">
    <property type="entry name" value="GLYCOLATE OXIDASE IRON-SULFUR SUBUNIT"/>
    <property type="match status" value="1"/>
</dbReference>
<dbReference type="RefSeq" id="WP_094607214.1">
    <property type="nucleotide sequence ID" value="NZ_CP155573.1"/>
</dbReference>
<keyword evidence="4 6" id="KW-0408">Iron</keyword>
<keyword evidence="1 6" id="KW-0004">4Fe-4S</keyword>
<dbReference type="Pfam" id="PF02754">
    <property type="entry name" value="CCG"/>
    <property type="match status" value="2"/>
</dbReference>
<keyword evidence="6" id="KW-0813">Transport</keyword>
<comment type="catalytic activity">
    <reaction evidence="6">
        <text>glycolate + A = glyoxylate + AH2</text>
        <dbReference type="Rhea" id="RHEA:21264"/>
        <dbReference type="ChEBI" id="CHEBI:13193"/>
        <dbReference type="ChEBI" id="CHEBI:17499"/>
        <dbReference type="ChEBI" id="CHEBI:29805"/>
        <dbReference type="ChEBI" id="CHEBI:36655"/>
        <dbReference type="EC" id="1.1.99.14"/>
    </reaction>
</comment>
<dbReference type="InterPro" id="IPR017896">
    <property type="entry name" value="4Fe4S_Fe-S-bd"/>
</dbReference>
<dbReference type="InterPro" id="IPR009051">
    <property type="entry name" value="Helical_ferredxn"/>
</dbReference>
<dbReference type="PANTHER" id="PTHR32479:SF20">
    <property type="entry name" value="GLYCOLATE OXIDASE IRON-SULFUR SUBUNIT"/>
    <property type="match status" value="1"/>
</dbReference>
<dbReference type="Pfam" id="PF13183">
    <property type="entry name" value="Fer4_8"/>
    <property type="match status" value="1"/>
</dbReference>
<comment type="cofactor">
    <cofactor evidence="6">
        <name>[4Fe-4S] cluster</name>
        <dbReference type="ChEBI" id="CHEBI:49883"/>
    </cofactor>
    <text evidence="6">Binds 2 [4Fe-4S] clusters.</text>
</comment>
<feature type="domain" description="4Fe-4S ferredoxin-type" evidence="7">
    <location>
        <begin position="8"/>
        <end position="37"/>
    </location>
</feature>
<keyword evidence="9" id="KW-1185">Reference proteome</keyword>
<evidence type="ECO:0000256" key="2">
    <source>
        <dbReference type="ARBA" id="ARBA00022723"/>
    </source>
</evidence>
<dbReference type="PROSITE" id="PS51379">
    <property type="entry name" value="4FE4S_FER_2"/>
    <property type="match status" value="1"/>
</dbReference>
<evidence type="ECO:0000256" key="5">
    <source>
        <dbReference type="ARBA" id="ARBA00023014"/>
    </source>
</evidence>
<evidence type="ECO:0000256" key="6">
    <source>
        <dbReference type="PIRNR" id="PIRNR000139"/>
    </source>
</evidence>
<dbReference type="InterPro" id="IPR004017">
    <property type="entry name" value="Cys_rich_dom"/>
</dbReference>
<evidence type="ECO:0000313" key="9">
    <source>
        <dbReference type="Proteomes" id="UP000216752"/>
    </source>
</evidence>
<dbReference type="Proteomes" id="UP000216752">
    <property type="component" value="Chromosome"/>
</dbReference>
<evidence type="ECO:0000313" key="8">
    <source>
        <dbReference type="EMBL" id="XFO69542.1"/>
    </source>
</evidence>
<organism evidence="8 9">
    <name type="scientific">Sporomusa silvacetica DSM 10669</name>
    <dbReference type="NCBI Taxonomy" id="1123289"/>
    <lineage>
        <taxon>Bacteria</taxon>
        <taxon>Bacillati</taxon>
        <taxon>Bacillota</taxon>
        <taxon>Negativicutes</taxon>
        <taxon>Selenomonadales</taxon>
        <taxon>Sporomusaceae</taxon>
        <taxon>Sporomusa</taxon>
    </lineage>
</organism>
<gene>
    <name evidence="8" type="primary">lutA_5</name>
    <name evidence="8" type="ORF">SPSIL_057760</name>
</gene>
<keyword evidence="5 6" id="KW-0411">Iron-sulfur</keyword>
<keyword evidence="2 6" id="KW-0479">Metal-binding</keyword>
<evidence type="ECO:0000256" key="3">
    <source>
        <dbReference type="ARBA" id="ARBA00022737"/>
    </source>
</evidence>
<keyword evidence="6" id="KW-0249">Electron transport</keyword>
<dbReference type="InterPro" id="IPR012257">
    <property type="entry name" value="Glc_ox_4Fe-4S"/>
</dbReference>
<dbReference type="EC" id="1.1.99.14" evidence="6"/>
<name>A0ABZ3IV51_9FIRM</name>
<comment type="catalytic activity">
    <reaction evidence="6">
        <text>(R)-lactate + A = pyruvate + AH2</text>
        <dbReference type="Rhea" id="RHEA:15089"/>
        <dbReference type="ChEBI" id="CHEBI:13193"/>
        <dbReference type="ChEBI" id="CHEBI:15361"/>
        <dbReference type="ChEBI" id="CHEBI:16004"/>
        <dbReference type="ChEBI" id="CHEBI:17499"/>
    </reaction>
</comment>
<evidence type="ECO:0000256" key="4">
    <source>
        <dbReference type="ARBA" id="ARBA00023004"/>
    </source>
</evidence>
<dbReference type="InterPro" id="IPR017900">
    <property type="entry name" value="4Fe4S_Fe_S_CS"/>
</dbReference>
<protein>
    <recommendedName>
        <fullName evidence="6">Glycolate oxidase iron-sulfur subunit</fullName>
        <ecNumber evidence="6">1.1.99.14</ecNumber>
    </recommendedName>
</protein>
<accession>A0ABZ3IV51</accession>
<dbReference type="EMBL" id="CP155573">
    <property type="protein sequence ID" value="XFO69542.1"/>
    <property type="molecule type" value="Genomic_DNA"/>
</dbReference>
<dbReference type="PIRSF" id="PIRSF000139">
    <property type="entry name" value="Glc_ox_4Fe-4S"/>
    <property type="match status" value="1"/>
</dbReference>
<dbReference type="Gene3D" id="1.10.1060.10">
    <property type="entry name" value="Alpha-helical ferredoxin"/>
    <property type="match status" value="1"/>
</dbReference>
<keyword evidence="3" id="KW-0677">Repeat</keyword>
<reference evidence="8" key="1">
    <citation type="submission" date="2024-05" db="EMBL/GenBank/DDBJ databases">
        <title>Isolation and characterization of Sporomusa carbonis sp. nov., a carboxydotrophic hydrogenogen in the genus of Sporomusa isolated from a charcoal burning pile.</title>
        <authorList>
            <person name="Boeer T."/>
            <person name="Rosenbaum F."/>
            <person name="Eysell L."/>
            <person name="Mueller V."/>
            <person name="Daniel R."/>
            <person name="Poehlein A."/>
        </authorList>
    </citation>
    <scope>NUCLEOTIDE SEQUENCE [LARGE SCALE GENOMIC DNA]</scope>
    <source>
        <strain evidence="8">DSM 10669</strain>
    </source>
</reference>